<sequence>MPAARRRTEGFEDCPDDEKRLICRVCSDGPASRGVVSFLRTSKASHLRSEKHRKAAADVAAEASMTQFPDSGRFKPAKLSFIDSLHLAESSQARVPSRAVQIDPFQDVLQFDDGFFTPDGSPMVFSAGVDPENSRHTNEVKIWEQINRLTLLQDHSIFGEVGDGDPDSVDGAFSATLSRMGIQDESDEEDNNFDFAGECAEREEADWFPHGSRTMFMLDLLDNLPRLRLSDDHLKAIIWVMRECKTPRVPTFSALRKKQAAMTREVDIETRHHTSSLGNHFYMNHPSKLLALDWANPLVRPFIHVYPEVSGPVEEFWQAAKWTSEIDLDQLSPMWADWDDVSRRHQHFYIKELAQEANGSYVLPMRWVTVAGVVHVDVHNVKFVRREAENAIFDIDTTMHRRIPAKLLQSNYLELNKSFAVKFTGYSPSYQMPNPLREKARGRPMFRLRIMPWSDDVSGNVSKQYNAHTNMYVTNLNLPHKKLAQEYFVRFSSTSPHASSSEQFVALGDDFIPGVWHDAYDCQLEQEILFEVMPHVLPADNPQQSENSSHIGMAGNFGCRHDLVGGTTEQRERDEGYHALYSPGIPRDREGTIQTIRWQFWAACGGNKKDLDASYSQSGVKDKIAQFWIQKLMDIGRERRNTELTDPKTRDSRLNNPAVKGDAKASIRLEIIRRIQQELWDWVITQPPESYSLLDRTDPARLDLRPGVHYNILLNTQGVDPHRDTTTEILHTFLLGNDKYVWHDTTKQWDDKKENIFAARLAAASIAGLSIPVPRPRYLVQYKNSLIGKHFKMLQQLGIFYMHDLCTPLLFELWKATGELGALLWFPQIKNMEQYMADIKTLIANLLDIWGQIDPRRILVKGKLHILAHLVDEIPRFGPAILYATEIFECWNAVFRLCSVFSNHLAPSRDIAVTLADMERFKHVVSGGWWKNADGKHVQGGHRVRTFLTSNAELQRRLGWASEAAAETGMYHLPQQQLTRSVTALLGTVKLHSVAKQAPGSWSATMNGLSLLEPGMQDSTVWVRCKHVVARSGDICKDGGWVFFKKTEDSDPLAGRIEKILTRNDKQTAAARNNSAVVVVKVFTIADIRDSRLNMPILVPSIDEYERHCLVQPKEIMFQFNAQHDCVTCGCSTVSVPLLQERIVTERMELQIKHSEQEHFILNMHALHNAHLIREVLPRNLSAPIPYLSDRVATHSRLAAQLRETGPAKRAETRAKTQATRARNKQDKAAQILAQARRQEQERDHSGSEDERGENEFEDLIR</sequence>
<accession>A0AAV9ZXT5</accession>
<dbReference type="PANTHER" id="PTHR31912:SF34">
    <property type="entry name" value="NOTOCHORD-RELATED PROTEIN"/>
    <property type="match status" value="1"/>
</dbReference>
<dbReference type="AlphaFoldDB" id="A0AAV9ZXT5"/>
<evidence type="ECO:0000256" key="1">
    <source>
        <dbReference type="SAM" id="MobiDB-lite"/>
    </source>
</evidence>
<feature type="region of interest" description="Disordered" evidence="1">
    <location>
        <begin position="1201"/>
        <end position="1262"/>
    </location>
</feature>
<name>A0AAV9ZXT5_9AGAR</name>
<dbReference type="Proteomes" id="UP001362999">
    <property type="component" value="Unassembled WGS sequence"/>
</dbReference>
<feature type="compositionally biased region" description="Basic and acidic residues" evidence="1">
    <location>
        <begin position="1237"/>
        <end position="1250"/>
    </location>
</feature>
<protein>
    <submittedName>
        <fullName evidence="2">Uncharacterized protein</fullName>
    </submittedName>
</protein>
<proteinExistence type="predicted"/>
<gene>
    <name evidence="2" type="ORF">R3P38DRAFT_2737083</name>
</gene>
<feature type="compositionally biased region" description="Acidic residues" evidence="1">
    <location>
        <begin position="1251"/>
        <end position="1262"/>
    </location>
</feature>
<dbReference type="EMBL" id="JAWWNJ010000099">
    <property type="protein sequence ID" value="KAK6996073.1"/>
    <property type="molecule type" value="Genomic_DNA"/>
</dbReference>
<evidence type="ECO:0000313" key="2">
    <source>
        <dbReference type="EMBL" id="KAK6996073.1"/>
    </source>
</evidence>
<feature type="compositionally biased region" description="Basic and acidic residues" evidence="1">
    <location>
        <begin position="1206"/>
        <end position="1215"/>
    </location>
</feature>
<evidence type="ECO:0000313" key="3">
    <source>
        <dbReference type="Proteomes" id="UP001362999"/>
    </source>
</evidence>
<dbReference type="PANTHER" id="PTHR31912">
    <property type="entry name" value="IP13529P"/>
    <property type="match status" value="1"/>
</dbReference>
<reference evidence="2 3" key="1">
    <citation type="journal article" date="2024" name="J Genomics">
        <title>Draft genome sequencing and assembly of Favolaschia claudopus CIRM-BRFM 2984 isolated from oak limbs.</title>
        <authorList>
            <person name="Navarro D."/>
            <person name="Drula E."/>
            <person name="Chaduli D."/>
            <person name="Cazenave R."/>
            <person name="Ahrendt S."/>
            <person name="Wang J."/>
            <person name="Lipzen A."/>
            <person name="Daum C."/>
            <person name="Barry K."/>
            <person name="Grigoriev I.V."/>
            <person name="Favel A."/>
            <person name="Rosso M.N."/>
            <person name="Martin F."/>
        </authorList>
    </citation>
    <scope>NUCLEOTIDE SEQUENCE [LARGE SCALE GENOMIC DNA]</scope>
    <source>
        <strain evidence="2 3">CIRM-BRFM 2984</strain>
    </source>
</reference>
<organism evidence="2 3">
    <name type="scientific">Favolaschia claudopus</name>
    <dbReference type="NCBI Taxonomy" id="2862362"/>
    <lineage>
        <taxon>Eukaryota</taxon>
        <taxon>Fungi</taxon>
        <taxon>Dikarya</taxon>
        <taxon>Basidiomycota</taxon>
        <taxon>Agaricomycotina</taxon>
        <taxon>Agaricomycetes</taxon>
        <taxon>Agaricomycetidae</taxon>
        <taxon>Agaricales</taxon>
        <taxon>Marasmiineae</taxon>
        <taxon>Mycenaceae</taxon>
        <taxon>Favolaschia</taxon>
    </lineage>
</organism>
<keyword evidence="3" id="KW-1185">Reference proteome</keyword>
<comment type="caution">
    <text evidence="2">The sequence shown here is derived from an EMBL/GenBank/DDBJ whole genome shotgun (WGS) entry which is preliminary data.</text>
</comment>